<reference evidence="5" key="2">
    <citation type="submission" date="2025-08" db="UniProtKB">
        <authorList>
            <consortium name="Ensembl"/>
        </authorList>
    </citation>
    <scope>IDENTIFICATION</scope>
</reference>
<dbReference type="OMA" id="WLQHFEV"/>
<dbReference type="Gene3D" id="3.10.450.10">
    <property type="match status" value="1"/>
</dbReference>
<dbReference type="GO" id="GO:1903979">
    <property type="term" value="P:negative regulation of microglial cell activation"/>
    <property type="evidence" value="ECO:0007669"/>
    <property type="project" value="TreeGrafter"/>
</dbReference>
<evidence type="ECO:0000256" key="1">
    <source>
        <dbReference type="ARBA" id="ARBA00009403"/>
    </source>
</evidence>
<dbReference type="InterPro" id="IPR000010">
    <property type="entry name" value="Cystatin_dom"/>
</dbReference>
<evidence type="ECO:0000259" key="4">
    <source>
        <dbReference type="SMART" id="SM00043"/>
    </source>
</evidence>
<dbReference type="GO" id="GO:0031643">
    <property type="term" value="P:positive regulation of myelination"/>
    <property type="evidence" value="ECO:0007669"/>
    <property type="project" value="TreeGrafter"/>
</dbReference>
<dbReference type="SUPFAM" id="SSF54403">
    <property type="entry name" value="Cystatin/monellin"/>
    <property type="match status" value="1"/>
</dbReference>
<dbReference type="PANTHER" id="PTHR47141:SF1">
    <property type="entry name" value="CYSTATIN-F"/>
    <property type="match status" value="1"/>
</dbReference>
<dbReference type="GO" id="GO:0005615">
    <property type="term" value="C:extracellular space"/>
    <property type="evidence" value="ECO:0007669"/>
    <property type="project" value="TreeGrafter"/>
</dbReference>
<keyword evidence="2" id="KW-1015">Disulfide bond</keyword>
<reference evidence="5" key="1">
    <citation type="submission" date="2021-04" db="EMBL/GenBank/DDBJ databases">
        <authorList>
            <consortium name="Wellcome Sanger Institute Data Sharing"/>
        </authorList>
    </citation>
    <scope>NUCLEOTIDE SEQUENCE [LARGE SCALE GENOMIC DNA]</scope>
</reference>
<dbReference type="Pfam" id="PF00031">
    <property type="entry name" value="Cystatin"/>
    <property type="match status" value="1"/>
</dbReference>
<dbReference type="GeneTree" id="ENSGT00940000160277"/>
<dbReference type="CTD" id="8530"/>
<gene>
    <name evidence="5" type="primary">cst7</name>
</gene>
<dbReference type="GO" id="GO:0005794">
    <property type="term" value="C:Golgi apparatus"/>
    <property type="evidence" value="ECO:0007669"/>
    <property type="project" value="TreeGrafter"/>
</dbReference>
<accession>A0A671Y4P9</accession>
<dbReference type="Proteomes" id="UP000472265">
    <property type="component" value="Chromosome 15"/>
</dbReference>
<comment type="similarity">
    <text evidence="1">Belongs to the cystatin family.</text>
</comment>
<feature type="chain" id="PRO_5025527813" description="Cystatin domain-containing protein" evidence="3">
    <location>
        <begin position="23"/>
        <end position="146"/>
    </location>
</feature>
<evidence type="ECO:0000256" key="2">
    <source>
        <dbReference type="ARBA" id="ARBA00023157"/>
    </source>
</evidence>
<organism evidence="5 6">
    <name type="scientific">Sparus aurata</name>
    <name type="common">Gilthead sea bream</name>
    <dbReference type="NCBI Taxonomy" id="8175"/>
    <lineage>
        <taxon>Eukaryota</taxon>
        <taxon>Metazoa</taxon>
        <taxon>Chordata</taxon>
        <taxon>Craniata</taxon>
        <taxon>Vertebrata</taxon>
        <taxon>Euteleostomi</taxon>
        <taxon>Actinopterygii</taxon>
        <taxon>Neopterygii</taxon>
        <taxon>Teleostei</taxon>
        <taxon>Neoteleostei</taxon>
        <taxon>Acanthomorphata</taxon>
        <taxon>Eupercaria</taxon>
        <taxon>Spariformes</taxon>
        <taxon>Sparidae</taxon>
        <taxon>Sparus</taxon>
    </lineage>
</organism>
<dbReference type="GeneID" id="115596732"/>
<evidence type="ECO:0000313" key="6">
    <source>
        <dbReference type="Proteomes" id="UP000472265"/>
    </source>
</evidence>
<protein>
    <recommendedName>
        <fullName evidence="4">Cystatin domain-containing protein</fullName>
    </recommendedName>
</protein>
<dbReference type="GO" id="GO:0005764">
    <property type="term" value="C:lysosome"/>
    <property type="evidence" value="ECO:0007669"/>
    <property type="project" value="TreeGrafter"/>
</dbReference>
<dbReference type="InParanoid" id="A0A671Y4P9"/>
<dbReference type="InterPro" id="IPR042886">
    <property type="entry name" value="Cystatin-F"/>
</dbReference>
<dbReference type="Ensembl" id="ENSSAUT00010060990.1">
    <property type="protein sequence ID" value="ENSSAUP00010058096.1"/>
    <property type="gene ID" value="ENSSAUG00010023737.1"/>
</dbReference>
<evidence type="ECO:0000256" key="3">
    <source>
        <dbReference type="SAM" id="SignalP"/>
    </source>
</evidence>
<dbReference type="GO" id="GO:0004869">
    <property type="term" value="F:cysteine-type endopeptidase inhibitor activity"/>
    <property type="evidence" value="ECO:0007669"/>
    <property type="project" value="InterPro"/>
</dbReference>
<dbReference type="SMART" id="SM00043">
    <property type="entry name" value="CY"/>
    <property type="match status" value="1"/>
</dbReference>
<dbReference type="PANTHER" id="PTHR47141">
    <property type="entry name" value="CYSTATIN-F"/>
    <property type="match status" value="1"/>
</dbReference>
<dbReference type="GO" id="GO:0005770">
    <property type="term" value="C:late endosome"/>
    <property type="evidence" value="ECO:0007669"/>
    <property type="project" value="TreeGrafter"/>
</dbReference>
<feature type="domain" description="Cystatin" evidence="4">
    <location>
        <begin position="33"/>
        <end position="145"/>
    </location>
</feature>
<dbReference type="RefSeq" id="XP_030297980.1">
    <property type="nucleotide sequence ID" value="XM_030442120.1"/>
</dbReference>
<keyword evidence="6" id="KW-1185">Reference proteome</keyword>
<sequence length="146" mass="16519">MMGVKTLLLVSLLATLGPSLLAGSRHGGRHGGLMPGSPYNISRNDPRLQKVVLTAAYYYNNQSNDAFLFKPSAIQRAQRQLVKGVRYIVELQISRTVCRKRDHNKNLSHCDFQPAGELQQTFQCHFEVWIISWEKKTHIQVLDCGP</sequence>
<proteinExistence type="inferred from homology"/>
<name>A0A671Y4P9_SPAAU</name>
<feature type="signal peptide" evidence="3">
    <location>
        <begin position="1"/>
        <end position="22"/>
    </location>
</feature>
<dbReference type="GO" id="GO:0005783">
    <property type="term" value="C:endoplasmic reticulum"/>
    <property type="evidence" value="ECO:0007669"/>
    <property type="project" value="TreeGrafter"/>
</dbReference>
<dbReference type="AlphaFoldDB" id="A0A671Y4P9"/>
<dbReference type="InterPro" id="IPR046350">
    <property type="entry name" value="Cystatin_sf"/>
</dbReference>
<dbReference type="OrthoDB" id="9929365at2759"/>
<reference evidence="5" key="3">
    <citation type="submission" date="2025-09" db="UniProtKB">
        <authorList>
            <consortium name="Ensembl"/>
        </authorList>
    </citation>
    <scope>IDENTIFICATION</scope>
</reference>
<keyword evidence="3" id="KW-0732">Signal</keyword>
<dbReference type="CDD" id="cd00042">
    <property type="entry name" value="CY"/>
    <property type="match status" value="1"/>
</dbReference>
<dbReference type="GO" id="GO:0006955">
    <property type="term" value="P:immune response"/>
    <property type="evidence" value="ECO:0007669"/>
    <property type="project" value="InterPro"/>
</dbReference>
<evidence type="ECO:0000313" key="5">
    <source>
        <dbReference type="Ensembl" id="ENSSAUP00010058096.1"/>
    </source>
</evidence>
<dbReference type="FunFam" id="3.10.450.10:FF:000004">
    <property type="entry name" value="Cystatin C"/>
    <property type="match status" value="1"/>
</dbReference>